<dbReference type="InterPro" id="IPR011063">
    <property type="entry name" value="TilS/TtcA_N"/>
</dbReference>
<keyword evidence="2 6" id="KW-0819">tRNA processing</keyword>
<protein>
    <recommendedName>
        <fullName evidence="6">tRNA(Ile)-lysidine synthase</fullName>
        <ecNumber evidence="6">6.3.4.19</ecNumber>
    </recommendedName>
    <alternativeName>
        <fullName evidence="6">tRNA(Ile)-2-lysyl-cytidine synthase</fullName>
    </alternativeName>
    <alternativeName>
        <fullName evidence="6">tRNA(Ile)-lysidine synthetase</fullName>
    </alternativeName>
</protein>
<evidence type="ECO:0000313" key="9">
    <source>
        <dbReference type="Proteomes" id="UP000094172"/>
    </source>
</evidence>
<evidence type="ECO:0000256" key="6">
    <source>
        <dbReference type="HAMAP-Rule" id="MF_01161"/>
    </source>
</evidence>
<sequence length="434" mass="46597">MTATPLTEAETDRFLAPLARCGSYALAVSGGPDSVALLHLSVDFARRHALPAPVALTVDHDLRPGSRAEAETVAEIADRLGVRHAILTWRHGPVDASLQARARAARYGLMAAYCTAHDIPALVTAHHLDDQAETFLMRLKRGSGLDGLAAIPEEGDWAGLTLLRPLLEVPKARLVATAEAADLPYSSDPSNQDARFERVRLREAMAALSEIGLEPEAIALSARRLRRARLAIEAAVDRFLEGHCERSPAGYASVSRLDLLDAPEEVGLRALARLIAAVGGSSEPLRLAKLEALLEGLRAEPDKAQTLGRCQIVPGRAFLAVYREVRKTGLPHGALRPGERLLWDNRFRLELGAGEAEAVTVEALGEGGIDALMNDQDGALCVPRLAACTLPVCRRADGRLVLPDFRQGAAPLPAPLSRHEAGFDCRATFLWGTS</sequence>
<keyword evidence="1 6" id="KW-0436">Ligase</keyword>
<feature type="binding site" evidence="6">
    <location>
        <begin position="29"/>
        <end position="34"/>
    </location>
    <ligand>
        <name>ATP</name>
        <dbReference type="ChEBI" id="CHEBI:30616"/>
    </ligand>
</feature>
<gene>
    <name evidence="6" type="primary">tilS</name>
    <name evidence="8" type="ORF">AUC70_13520</name>
</gene>
<evidence type="ECO:0000313" key="8">
    <source>
        <dbReference type="EMBL" id="ODR97263.1"/>
    </source>
</evidence>
<dbReference type="CDD" id="cd01992">
    <property type="entry name" value="TilS_N"/>
    <property type="match status" value="1"/>
</dbReference>
<feature type="domain" description="tRNA(Ile)-lysidine/2-thiocytidine synthase N-terminal" evidence="7">
    <location>
        <begin position="24"/>
        <end position="203"/>
    </location>
</feature>
<proteinExistence type="inferred from homology"/>
<evidence type="ECO:0000256" key="1">
    <source>
        <dbReference type="ARBA" id="ARBA00022598"/>
    </source>
</evidence>
<dbReference type="AlphaFoldDB" id="A0A1E3VUQ4"/>
<comment type="function">
    <text evidence="6">Ligates lysine onto the cytidine present at position 34 of the AUA codon-specific tRNA(Ile) that contains the anticodon CAU, in an ATP-dependent manner. Cytidine is converted to lysidine, thus changing the amino acid specificity of the tRNA from methionine to isoleucine.</text>
</comment>
<dbReference type="RefSeq" id="WP_069443259.1">
    <property type="nucleotide sequence ID" value="NZ_LPWE01000002.1"/>
</dbReference>
<keyword evidence="4 6" id="KW-0067">ATP-binding</keyword>
<dbReference type="InterPro" id="IPR012795">
    <property type="entry name" value="tRNA_Ile_lys_synt_N"/>
</dbReference>
<dbReference type="EMBL" id="LPWE01000002">
    <property type="protein sequence ID" value="ODR97263.1"/>
    <property type="molecule type" value="Genomic_DNA"/>
</dbReference>
<keyword evidence="6" id="KW-0963">Cytoplasm</keyword>
<name>A0A1E3VUQ4_9HYPH</name>
<dbReference type="EC" id="6.3.4.19" evidence="6"/>
<evidence type="ECO:0000256" key="2">
    <source>
        <dbReference type="ARBA" id="ARBA00022694"/>
    </source>
</evidence>
<dbReference type="InterPro" id="IPR014729">
    <property type="entry name" value="Rossmann-like_a/b/a_fold"/>
</dbReference>
<comment type="similarity">
    <text evidence="6">Belongs to the tRNA(Ile)-lysidine synthase family.</text>
</comment>
<evidence type="ECO:0000256" key="5">
    <source>
        <dbReference type="ARBA" id="ARBA00048539"/>
    </source>
</evidence>
<reference evidence="8 9" key="1">
    <citation type="journal article" date="2016" name="Environ. Microbiol.">
        <title>New Methyloceanibacter diversity from North Sea sediments includes methanotroph containing solely the soluble methane monooxygenase.</title>
        <authorList>
            <person name="Vekeman B."/>
            <person name="Kerckhof F.M."/>
            <person name="Cremers G."/>
            <person name="de Vos P."/>
            <person name="Vandamme P."/>
            <person name="Boon N."/>
            <person name="Op den Camp H.J."/>
            <person name="Heylen K."/>
        </authorList>
    </citation>
    <scope>NUCLEOTIDE SEQUENCE [LARGE SCALE GENOMIC DNA]</scope>
    <source>
        <strain evidence="8 9">R-67176</strain>
    </source>
</reference>
<dbReference type="GO" id="GO:0005524">
    <property type="term" value="F:ATP binding"/>
    <property type="evidence" value="ECO:0007669"/>
    <property type="project" value="UniProtKB-UniRule"/>
</dbReference>
<evidence type="ECO:0000259" key="7">
    <source>
        <dbReference type="Pfam" id="PF01171"/>
    </source>
</evidence>
<organism evidence="8 9">
    <name type="scientific">Methyloceanibacter stevinii</name>
    <dbReference type="NCBI Taxonomy" id="1774970"/>
    <lineage>
        <taxon>Bacteria</taxon>
        <taxon>Pseudomonadati</taxon>
        <taxon>Pseudomonadota</taxon>
        <taxon>Alphaproteobacteria</taxon>
        <taxon>Hyphomicrobiales</taxon>
        <taxon>Hyphomicrobiaceae</taxon>
        <taxon>Methyloceanibacter</taxon>
    </lineage>
</organism>
<dbReference type="STRING" id="1774970.AUC70_13520"/>
<dbReference type="HAMAP" id="MF_01161">
    <property type="entry name" value="tRNA_Ile_lys_synt"/>
    <property type="match status" value="1"/>
</dbReference>
<dbReference type="InterPro" id="IPR012094">
    <property type="entry name" value="tRNA_Ile_lys_synt"/>
</dbReference>
<comment type="catalytic activity">
    <reaction evidence="5 6">
        <text>cytidine(34) in tRNA(Ile2) + L-lysine + ATP = lysidine(34) in tRNA(Ile2) + AMP + diphosphate + H(+)</text>
        <dbReference type="Rhea" id="RHEA:43744"/>
        <dbReference type="Rhea" id="RHEA-COMP:10625"/>
        <dbReference type="Rhea" id="RHEA-COMP:10670"/>
        <dbReference type="ChEBI" id="CHEBI:15378"/>
        <dbReference type="ChEBI" id="CHEBI:30616"/>
        <dbReference type="ChEBI" id="CHEBI:32551"/>
        <dbReference type="ChEBI" id="CHEBI:33019"/>
        <dbReference type="ChEBI" id="CHEBI:82748"/>
        <dbReference type="ChEBI" id="CHEBI:83665"/>
        <dbReference type="ChEBI" id="CHEBI:456215"/>
        <dbReference type="EC" id="6.3.4.19"/>
    </reaction>
</comment>
<dbReference type="SUPFAM" id="SSF52402">
    <property type="entry name" value="Adenine nucleotide alpha hydrolases-like"/>
    <property type="match status" value="1"/>
</dbReference>
<comment type="domain">
    <text evidence="6">The N-terminal region contains the highly conserved SGGXDS motif, predicted to be a P-loop motif involved in ATP binding.</text>
</comment>
<dbReference type="GO" id="GO:0032267">
    <property type="term" value="F:tRNA(Ile)-lysidine synthase activity"/>
    <property type="evidence" value="ECO:0007669"/>
    <property type="project" value="UniProtKB-EC"/>
</dbReference>
<dbReference type="Pfam" id="PF01171">
    <property type="entry name" value="ATP_bind_3"/>
    <property type="match status" value="1"/>
</dbReference>
<evidence type="ECO:0000256" key="4">
    <source>
        <dbReference type="ARBA" id="ARBA00022840"/>
    </source>
</evidence>
<dbReference type="NCBIfam" id="TIGR02432">
    <property type="entry name" value="lysidine_TilS_N"/>
    <property type="match status" value="1"/>
</dbReference>
<comment type="caution">
    <text evidence="8">The sequence shown here is derived from an EMBL/GenBank/DDBJ whole genome shotgun (WGS) entry which is preliminary data.</text>
</comment>
<dbReference type="PANTHER" id="PTHR43033:SF1">
    <property type="entry name" value="TRNA(ILE)-LYSIDINE SYNTHASE-RELATED"/>
    <property type="match status" value="1"/>
</dbReference>
<accession>A0A1E3VUQ4</accession>
<dbReference type="Proteomes" id="UP000094172">
    <property type="component" value="Unassembled WGS sequence"/>
</dbReference>
<dbReference type="PANTHER" id="PTHR43033">
    <property type="entry name" value="TRNA(ILE)-LYSIDINE SYNTHASE-RELATED"/>
    <property type="match status" value="1"/>
</dbReference>
<keyword evidence="9" id="KW-1185">Reference proteome</keyword>
<dbReference type="GO" id="GO:0006400">
    <property type="term" value="P:tRNA modification"/>
    <property type="evidence" value="ECO:0007669"/>
    <property type="project" value="UniProtKB-UniRule"/>
</dbReference>
<comment type="subcellular location">
    <subcellularLocation>
        <location evidence="6">Cytoplasm</location>
    </subcellularLocation>
</comment>
<dbReference type="GO" id="GO:0005737">
    <property type="term" value="C:cytoplasm"/>
    <property type="evidence" value="ECO:0007669"/>
    <property type="project" value="UniProtKB-SubCell"/>
</dbReference>
<keyword evidence="3 6" id="KW-0547">Nucleotide-binding</keyword>
<dbReference type="Gene3D" id="3.40.50.620">
    <property type="entry name" value="HUPs"/>
    <property type="match status" value="1"/>
</dbReference>
<evidence type="ECO:0000256" key="3">
    <source>
        <dbReference type="ARBA" id="ARBA00022741"/>
    </source>
</evidence>